<evidence type="ECO:0000256" key="2">
    <source>
        <dbReference type="SAM" id="MobiDB-lite"/>
    </source>
</evidence>
<dbReference type="RefSeq" id="XP_013779523.1">
    <property type="nucleotide sequence ID" value="XM_013924069.2"/>
</dbReference>
<dbReference type="PANTHER" id="PTHR22907">
    <property type="entry name" value="GH04558P"/>
    <property type="match status" value="1"/>
</dbReference>
<feature type="domain" description="ZP" evidence="4">
    <location>
        <begin position="28"/>
        <end position="280"/>
    </location>
</feature>
<dbReference type="InterPro" id="IPR051962">
    <property type="entry name" value="Cuticlin"/>
</dbReference>
<dbReference type="SMART" id="SM00241">
    <property type="entry name" value="ZP"/>
    <property type="match status" value="1"/>
</dbReference>
<dbReference type="GeneID" id="106463966"/>
<feature type="compositionally biased region" description="Basic and acidic residues" evidence="2">
    <location>
        <begin position="327"/>
        <end position="339"/>
    </location>
</feature>
<evidence type="ECO:0000313" key="5">
    <source>
        <dbReference type="Proteomes" id="UP000694941"/>
    </source>
</evidence>
<dbReference type="PANTHER" id="PTHR22907:SF46">
    <property type="entry name" value="ZP DOMAIN-CONTAINING PROTEIN"/>
    <property type="match status" value="1"/>
</dbReference>
<evidence type="ECO:0000256" key="1">
    <source>
        <dbReference type="ARBA" id="ARBA00022729"/>
    </source>
</evidence>
<reference evidence="6" key="1">
    <citation type="submission" date="2025-08" db="UniProtKB">
        <authorList>
            <consortium name="RefSeq"/>
        </authorList>
    </citation>
    <scope>IDENTIFICATION</scope>
    <source>
        <tissue evidence="6">Muscle</tissue>
    </source>
</reference>
<organism evidence="5 6">
    <name type="scientific">Limulus polyphemus</name>
    <name type="common">Atlantic horseshoe crab</name>
    <dbReference type="NCBI Taxonomy" id="6850"/>
    <lineage>
        <taxon>Eukaryota</taxon>
        <taxon>Metazoa</taxon>
        <taxon>Ecdysozoa</taxon>
        <taxon>Arthropoda</taxon>
        <taxon>Chelicerata</taxon>
        <taxon>Merostomata</taxon>
        <taxon>Xiphosura</taxon>
        <taxon>Limulidae</taxon>
        <taxon>Limulus</taxon>
    </lineage>
</organism>
<keyword evidence="1 3" id="KW-0732">Signal</keyword>
<feature type="region of interest" description="Disordered" evidence="2">
    <location>
        <begin position="320"/>
        <end position="345"/>
    </location>
</feature>
<evidence type="ECO:0000256" key="3">
    <source>
        <dbReference type="SAM" id="SignalP"/>
    </source>
</evidence>
<keyword evidence="5" id="KW-1185">Reference proteome</keyword>
<dbReference type="InterPro" id="IPR001507">
    <property type="entry name" value="ZP_dom"/>
</dbReference>
<dbReference type="PROSITE" id="PS51034">
    <property type="entry name" value="ZP_2"/>
    <property type="match status" value="1"/>
</dbReference>
<gene>
    <name evidence="6" type="primary">LOC106463966</name>
</gene>
<feature type="signal peptide" evidence="3">
    <location>
        <begin position="1"/>
        <end position="21"/>
    </location>
</feature>
<evidence type="ECO:0000313" key="6">
    <source>
        <dbReference type="RefSeq" id="XP_013779523.1"/>
    </source>
</evidence>
<proteinExistence type="predicted"/>
<accession>A0ABM1BD11</accession>
<feature type="chain" id="PRO_5047118730" evidence="3">
    <location>
        <begin position="22"/>
        <end position="374"/>
    </location>
</feature>
<dbReference type="Proteomes" id="UP000694941">
    <property type="component" value="Unplaced"/>
</dbReference>
<sequence>MVGRKTYIGLLILIHLGVLSAEVSYDVSCSSRMMKVAVTLNDSDPVVYLDKLKGYPECQADINDGRATFRLPLDNIYACGTIRVLNKITGEKIFYHRIIVEHPVEPKEMILVKCAIPGEPHQGMFQNRTRRNVLPENFSEPEHINITEYIVARAPVPFLNLALRQKGRMLDTTINVEPGTPLEMLIYLDEKSSDIYGVLASYLKVTDSAHKQEEVIIMNGCSIDSYIFGNFYTSDNGNTLSAQFRAFKFPHSSYVLFVGTVNVCLKKCQGVLCGNDQYGFGRKKREIPDELPSDPNKMFEVEMTAFLKVDYDKNHFSGNNGQLSSSFDKEENQISDKPETNQLPYVQGVGSGSTKISSLSAVMILVTTVISLTQ</sequence>
<name>A0ABM1BD11_LIMPO</name>
<evidence type="ECO:0000259" key="4">
    <source>
        <dbReference type="PROSITE" id="PS51034"/>
    </source>
</evidence>
<protein>
    <submittedName>
        <fullName evidence="6">Uncharacterized protein LOC106463966</fullName>
    </submittedName>
</protein>